<dbReference type="VEuPathDB" id="ToxoDB:EPH_0033250"/>
<reference evidence="3" key="1">
    <citation type="submission" date="2013-10" db="EMBL/GenBank/DDBJ databases">
        <title>Genomic analysis of the causative agents of coccidiosis in chickens.</title>
        <authorList>
            <person name="Reid A.J."/>
            <person name="Blake D."/>
            <person name="Billington K."/>
            <person name="Browne H."/>
            <person name="Dunn M."/>
            <person name="Hung S."/>
            <person name="Kawahara F."/>
            <person name="Miranda-Saavedra D."/>
            <person name="Mourier T."/>
            <person name="Nagra H."/>
            <person name="Otto T.D."/>
            <person name="Rawlings N."/>
            <person name="Sanchez A."/>
            <person name="Sanders M."/>
            <person name="Subramaniam C."/>
            <person name="Tay Y."/>
            <person name="Dear P."/>
            <person name="Doerig C."/>
            <person name="Gruber A."/>
            <person name="Parkinson J."/>
            <person name="Shirley M."/>
            <person name="Wan K.L."/>
            <person name="Berriman M."/>
            <person name="Tomley F."/>
            <person name="Pain A."/>
        </authorList>
    </citation>
    <scope>NUCLEOTIDE SEQUENCE [LARGE SCALE GENOMIC DNA]</scope>
    <source>
        <strain evidence="3">Houghton</strain>
    </source>
</reference>
<feature type="compositionally biased region" description="Polar residues" evidence="1">
    <location>
        <begin position="738"/>
        <end position="748"/>
    </location>
</feature>
<feature type="compositionally biased region" description="Basic and acidic residues" evidence="1">
    <location>
        <begin position="552"/>
        <end position="566"/>
    </location>
</feature>
<evidence type="ECO:0000256" key="1">
    <source>
        <dbReference type="SAM" id="MobiDB-lite"/>
    </source>
</evidence>
<feature type="region of interest" description="Disordered" evidence="1">
    <location>
        <begin position="67"/>
        <end position="338"/>
    </location>
</feature>
<name>U6G2L1_9EIME</name>
<sequence length="860" mass="90971">MRCFLLLAAGVALLDCSSAVQPPQNARGEGRPVAAPAAATPRTVLPAAAIINPSRALHRLLAQVAALEEGSSEDPSPTASASVPSQGSRTPPDSAVAPAETSSSTQTSSLPPVNENPPQANGSRSALEEMLAQAAAVHGGSAESKSPKDSGSRRKRQHRRKALQLPIPPPPPSDPLLPRSPKDDVEISMSLDDIFNQISKVSLFSRSTESKVPTRPRKKKSKKPADKKKRRWVTLKKTDSDSEDDDAPILAVLPRKPTLRMPPQIQTPASDPSVKRNSLPEEPSTPQAALQQLIYDTAGSMGIGTLGPLKGPSTKDASEAPAPPVEEAPVLPAKDSRDTLEDMLRPWVLLRASATIASATRRKKAHRGNIRLGKKNTQLPSKGGRQGSKTTEDEEPILAVLPRRASVPQLPISIQEDVGPVPDNAEDEEPILAVLPRRASVPQLPISIQEDVGPVPDNLLHQAASPQETLQQMLANSLGFSSWEEVGGNTETEKEVKTQEDSSEESTTLVTDSASVATSQDLIIQQPLQGLSSSEGASGAQPTDILVEKSHDHEEALANSETDKPESTLTSGTAAAAAAAWDMGQAIIAARKAAEAAKAARAAATSAKGISAHPGTPIREMPGFEFGRRSGSVKWEDEDSMSDETTESEDSHSGEAGPPAGGGWEPPLRIPDSVEELKSFPHSQWHLSTQVEGTPSSSSEQYEEDSDFGKDSPWEEPSAFAALDKGLQERPAADISMVGSSSRGGNLSAQQAPQDPPTATPELPRMASRPLKAGGQEELNIPPTQRNAATTNQDKQEKRSVPKAGEPHSPKGGSTEKGGDGNISNSFTLSGGWGPAIVFGLMVGVGLKQLVHTVRRREEE</sequence>
<evidence type="ECO:0000313" key="4">
    <source>
        <dbReference type="Proteomes" id="UP000018201"/>
    </source>
</evidence>
<reference evidence="3" key="2">
    <citation type="submission" date="2013-10" db="EMBL/GenBank/DDBJ databases">
        <authorList>
            <person name="Aslett M."/>
        </authorList>
    </citation>
    <scope>NUCLEOTIDE SEQUENCE [LARGE SCALE GENOMIC DNA]</scope>
    <source>
        <strain evidence="3">Houghton</strain>
    </source>
</reference>
<feature type="region of interest" description="Disordered" evidence="1">
    <location>
        <begin position="483"/>
        <end position="516"/>
    </location>
</feature>
<dbReference type="Proteomes" id="UP000018201">
    <property type="component" value="Unassembled WGS sequence"/>
</dbReference>
<keyword evidence="2" id="KW-0732">Signal</keyword>
<feature type="chain" id="PRO_5004669501" evidence="2">
    <location>
        <begin position="20"/>
        <end position="860"/>
    </location>
</feature>
<proteinExistence type="predicted"/>
<feature type="compositionally biased region" description="Basic and acidic residues" evidence="1">
    <location>
        <begin position="794"/>
        <end position="809"/>
    </location>
</feature>
<feature type="compositionally biased region" description="Basic and acidic residues" evidence="1">
    <location>
        <begin position="491"/>
        <end position="500"/>
    </location>
</feature>
<feature type="compositionally biased region" description="Polar residues" evidence="1">
    <location>
        <begin position="196"/>
        <end position="207"/>
    </location>
</feature>
<feature type="compositionally biased region" description="Polar residues" evidence="1">
    <location>
        <begin position="505"/>
        <end position="516"/>
    </location>
</feature>
<dbReference type="EMBL" id="HG690318">
    <property type="protein sequence ID" value="CDI74415.1"/>
    <property type="molecule type" value="Genomic_DNA"/>
</dbReference>
<protein>
    <submittedName>
        <fullName evidence="3">Uncharacterized protein</fullName>
    </submittedName>
</protein>
<feature type="compositionally biased region" description="Polar residues" evidence="1">
    <location>
        <begin position="73"/>
        <end position="91"/>
    </location>
</feature>
<feature type="compositionally biased region" description="Polar residues" evidence="1">
    <location>
        <begin position="681"/>
        <end position="695"/>
    </location>
</feature>
<feature type="compositionally biased region" description="Basic residues" evidence="1">
    <location>
        <begin position="153"/>
        <end position="162"/>
    </location>
</feature>
<evidence type="ECO:0000313" key="3">
    <source>
        <dbReference type="EMBL" id="CDI74415.1"/>
    </source>
</evidence>
<gene>
    <name evidence="3" type="ORF">EPH_0033250</name>
</gene>
<accession>U6G2L1</accession>
<feature type="compositionally biased region" description="Pro residues" evidence="1">
    <location>
        <begin position="166"/>
        <end position="175"/>
    </location>
</feature>
<evidence type="ECO:0000256" key="2">
    <source>
        <dbReference type="SAM" id="SignalP"/>
    </source>
</evidence>
<organism evidence="3 4">
    <name type="scientific">Eimeria praecox</name>
    <dbReference type="NCBI Taxonomy" id="51316"/>
    <lineage>
        <taxon>Eukaryota</taxon>
        <taxon>Sar</taxon>
        <taxon>Alveolata</taxon>
        <taxon>Apicomplexa</taxon>
        <taxon>Conoidasida</taxon>
        <taxon>Coccidia</taxon>
        <taxon>Eucoccidiorida</taxon>
        <taxon>Eimeriorina</taxon>
        <taxon>Eimeriidae</taxon>
        <taxon>Eimeria</taxon>
    </lineage>
</organism>
<feature type="region of interest" description="Disordered" evidence="1">
    <location>
        <begin position="358"/>
        <end position="395"/>
    </location>
</feature>
<feature type="compositionally biased region" description="Basic residues" evidence="1">
    <location>
        <begin position="360"/>
        <end position="374"/>
    </location>
</feature>
<feature type="compositionally biased region" description="Basic residues" evidence="1">
    <location>
        <begin position="214"/>
        <end position="234"/>
    </location>
</feature>
<feature type="region of interest" description="Disordered" evidence="1">
    <location>
        <begin position="606"/>
        <end position="829"/>
    </location>
</feature>
<feature type="region of interest" description="Disordered" evidence="1">
    <location>
        <begin position="552"/>
        <end position="571"/>
    </location>
</feature>
<dbReference type="AlphaFoldDB" id="U6G2L1"/>
<keyword evidence="4" id="KW-1185">Reference proteome</keyword>
<dbReference type="OrthoDB" id="349151at2759"/>
<feature type="compositionally biased region" description="Polar residues" evidence="1">
    <location>
        <begin position="782"/>
        <end position="793"/>
    </location>
</feature>
<feature type="compositionally biased region" description="Acidic residues" evidence="1">
    <location>
        <begin position="636"/>
        <end position="648"/>
    </location>
</feature>
<feature type="signal peptide" evidence="2">
    <location>
        <begin position="1"/>
        <end position="19"/>
    </location>
</feature>